<evidence type="ECO:0008006" key="4">
    <source>
        <dbReference type="Google" id="ProtNLM"/>
    </source>
</evidence>
<evidence type="ECO:0000313" key="3">
    <source>
        <dbReference type="Proteomes" id="UP001390339"/>
    </source>
</evidence>
<feature type="region of interest" description="Disordered" evidence="1">
    <location>
        <begin position="161"/>
        <end position="181"/>
    </location>
</feature>
<evidence type="ECO:0000313" key="2">
    <source>
        <dbReference type="EMBL" id="KAK8874066.1"/>
    </source>
</evidence>
<feature type="region of interest" description="Disordered" evidence="1">
    <location>
        <begin position="1"/>
        <end position="58"/>
    </location>
</feature>
<protein>
    <recommendedName>
        <fullName evidence="4">BHLH domain-containing protein</fullName>
    </recommendedName>
</protein>
<evidence type="ECO:0000256" key="1">
    <source>
        <dbReference type="SAM" id="MobiDB-lite"/>
    </source>
</evidence>
<sequence>MPPKYKEVTNEAAPKKQPAGTSTGDRPNKQAKHDASSDDEGQVEAPPGSSSVGYKDLKQMTRNLISSASSLENTLRLNSKARRKQKRLEKQCQKHFDLLDKHLAGANAGHHAITSKSLRADAKSLQALLSVAQSYLQDLEEIQEPQAAEAGSGTALGLASTAVSNSEQDNGFNPPHSTSSRLSLEHGYAMLALTPNVRPLNAPGQIAGVSDNTQNGVSGGMKQPSFPTGETVQHKWANISHKPSAGASTAVPIPAPGPRTPNSGPGRRRTYFAPGPKAPESFTSYAPCPSTHNRNEAEGQKDNETLPTSTKKKQRRRSYAEWIGKSTTPIPRPVLPTLTPTQKMKSTTPIPPPTVPLFSTRNTQTGPPGPVAPATLNGPSK</sequence>
<keyword evidence="3" id="KW-1185">Reference proteome</keyword>
<feature type="region of interest" description="Disordered" evidence="1">
    <location>
        <begin position="202"/>
        <end position="381"/>
    </location>
</feature>
<gene>
    <name evidence="2" type="ORF">PGQ11_004580</name>
</gene>
<proteinExistence type="predicted"/>
<comment type="caution">
    <text evidence="2">The sequence shown here is derived from an EMBL/GenBank/DDBJ whole genome shotgun (WGS) entry which is preliminary data.</text>
</comment>
<dbReference type="Proteomes" id="UP001390339">
    <property type="component" value="Unassembled WGS sequence"/>
</dbReference>
<feature type="compositionally biased region" description="Basic and acidic residues" evidence="1">
    <location>
        <begin position="293"/>
        <end position="304"/>
    </location>
</feature>
<feature type="compositionally biased region" description="Polar residues" evidence="1">
    <location>
        <begin position="357"/>
        <end position="366"/>
    </location>
</feature>
<organism evidence="2 3">
    <name type="scientific">Apiospora arundinis</name>
    <dbReference type="NCBI Taxonomy" id="335852"/>
    <lineage>
        <taxon>Eukaryota</taxon>
        <taxon>Fungi</taxon>
        <taxon>Dikarya</taxon>
        <taxon>Ascomycota</taxon>
        <taxon>Pezizomycotina</taxon>
        <taxon>Sordariomycetes</taxon>
        <taxon>Xylariomycetidae</taxon>
        <taxon>Amphisphaeriales</taxon>
        <taxon>Apiosporaceae</taxon>
        <taxon>Apiospora</taxon>
    </lineage>
</organism>
<accession>A0ABR2J8F3</accession>
<dbReference type="EMBL" id="JAPCWZ010000003">
    <property type="protein sequence ID" value="KAK8874066.1"/>
    <property type="molecule type" value="Genomic_DNA"/>
</dbReference>
<name>A0ABR2J8F3_9PEZI</name>
<feature type="compositionally biased region" description="Basic and acidic residues" evidence="1">
    <location>
        <begin position="26"/>
        <end position="36"/>
    </location>
</feature>
<feature type="compositionally biased region" description="Polar residues" evidence="1">
    <location>
        <begin position="338"/>
        <end position="348"/>
    </location>
</feature>
<reference evidence="2 3" key="1">
    <citation type="journal article" date="2024" name="IMA Fungus">
        <title>Apiospora arundinis, a panoply of carbohydrate-active enzymes and secondary metabolites.</title>
        <authorList>
            <person name="Sorensen T."/>
            <person name="Petersen C."/>
            <person name="Muurmann A.T."/>
            <person name="Christiansen J.V."/>
            <person name="Brundto M.L."/>
            <person name="Overgaard C.K."/>
            <person name="Boysen A.T."/>
            <person name="Wollenberg R.D."/>
            <person name="Larsen T.O."/>
            <person name="Sorensen J.L."/>
            <person name="Nielsen K.L."/>
            <person name="Sondergaard T.E."/>
        </authorList>
    </citation>
    <scope>NUCLEOTIDE SEQUENCE [LARGE SCALE GENOMIC DNA]</scope>
    <source>
        <strain evidence="2 3">AAU 773</strain>
    </source>
</reference>